<dbReference type="RefSeq" id="WP_048598032.1">
    <property type="nucleotide sequence ID" value="NZ_CP160089.1"/>
</dbReference>
<dbReference type="EMBL" id="JAKHEY010000001">
    <property type="protein sequence ID" value="MCZ9677555.1"/>
    <property type="molecule type" value="Genomic_DNA"/>
</dbReference>
<organism evidence="1 2">
    <name type="scientific">Lactobacillus mulieris</name>
    <dbReference type="NCBI Taxonomy" id="2508708"/>
    <lineage>
        <taxon>Bacteria</taxon>
        <taxon>Bacillati</taxon>
        <taxon>Bacillota</taxon>
        <taxon>Bacilli</taxon>
        <taxon>Lactobacillales</taxon>
        <taxon>Lactobacillaceae</taxon>
        <taxon>Lactobacillus</taxon>
    </lineage>
</organism>
<sequence>MKRLPLEKEIEIAKQSQCLVELDSNQFALALSALIRIYIAKHGGRKTEMAMDVFNMATISEEAWHRALAIYGCSIPVQDLYKEFIREAKKTNED</sequence>
<comment type="caution">
    <text evidence="1">The sequence shown here is derived from an EMBL/GenBank/DDBJ whole genome shotgun (WGS) entry which is preliminary data.</text>
</comment>
<evidence type="ECO:0000313" key="2">
    <source>
        <dbReference type="Proteomes" id="UP001211566"/>
    </source>
</evidence>
<evidence type="ECO:0008006" key="3">
    <source>
        <dbReference type="Google" id="ProtNLM"/>
    </source>
</evidence>
<name>A0AAW5WVJ1_9LACO</name>
<protein>
    <recommendedName>
        <fullName evidence="3">Antitoxin</fullName>
    </recommendedName>
</protein>
<gene>
    <name evidence="1" type="ORF">L2Z99_00480</name>
</gene>
<dbReference type="AlphaFoldDB" id="A0AAW5WVJ1"/>
<reference evidence="1" key="1">
    <citation type="submission" date="2022-01" db="EMBL/GenBank/DDBJ databases">
        <title>STING isolate genome collection.</title>
        <authorList>
            <person name="France M."/>
            <person name="Rutt L."/>
            <person name="Humphrys M."/>
            <person name="Ravel J."/>
        </authorList>
    </citation>
    <scope>NUCLEOTIDE SEQUENCE</scope>
    <source>
        <strain evidence="1">C0081E5</strain>
    </source>
</reference>
<evidence type="ECO:0000313" key="1">
    <source>
        <dbReference type="EMBL" id="MCZ9677555.1"/>
    </source>
</evidence>
<dbReference type="Proteomes" id="UP001211566">
    <property type="component" value="Unassembled WGS sequence"/>
</dbReference>
<accession>A0AAW5WVJ1</accession>
<proteinExistence type="predicted"/>